<dbReference type="Pfam" id="PF03746">
    <property type="entry name" value="LamB_YcsF"/>
    <property type="match status" value="1"/>
</dbReference>
<comment type="caution">
    <text evidence="2">The sequence shown here is derived from an EMBL/GenBank/DDBJ whole genome shotgun (WGS) entry which is preliminary data.</text>
</comment>
<comment type="catalytic activity">
    <reaction evidence="1">
        <text>5-oxo-L-proline + ATP + 2 H2O = L-glutamate + ADP + phosphate + H(+)</text>
        <dbReference type="Rhea" id="RHEA:10348"/>
        <dbReference type="ChEBI" id="CHEBI:15377"/>
        <dbReference type="ChEBI" id="CHEBI:15378"/>
        <dbReference type="ChEBI" id="CHEBI:29985"/>
        <dbReference type="ChEBI" id="CHEBI:30616"/>
        <dbReference type="ChEBI" id="CHEBI:43474"/>
        <dbReference type="ChEBI" id="CHEBI:58402"/>
        <dbReference type="ChEBI" id="CHEBI:456216"/>
        <dbReference type="EC" id="3.5.2.9"/>
    </reaction>
</comment>
<dbReference type="GO" id="GO:0017168">
    <property type="term" value="F:5-oxoprolinase (ATP-hydrolyzing) activity"/>
    <property type="evidence" value="ECO:0007669"/>
    <property type="project" value="UniProtKB-UniRule"/>
</dbReference>
<proteinExistence type="inferred from homology"/>
<dbReference type="SUPFAM" id="SSF88713">
    <property type="entry name" value="Glycoside hydrolase/deacetylase"/>
    <property type="match status" value="1"/>
</dbReference>
<keyword evidence="3" id="KW-1185">Reference proteome</keyword>
<dbReference type="PANTHER" id="PTHR30292">
    <property type="entry name" value="UNCHARACTERIZED PROTEIN YBGL-RELATED"/>
    <property type="match status" value="1"/>
</dbReference>
<dbReference type="InterPro" id="IPR011330">
    <property type="entry name" value="Glyco_hydro/deAcase_b/a-brl"/>
</dbReference>
<dbReference type="Gene3D" id="3.20.20.370">
    <property type="entry name" value="Glycoside hydrolase/deacetylase"/>
    <property type="match status" value="1"/>
</dbReference>
<organism evidence="2 3">
    <name type="scientific">Bailinhaonella thermotolerans</name>
    <dbReference type="NCBI Taxonomy" id="1070861"/>
    <lineage>
        <taxon>Bacteria</taxon>
        <taxon>Bacillati</taxon>
        <taxon>Actinomycetota</taxon>
        <taxon>Actinomycetes</taxon>
        <taxon>Streptosporangiales</taxon>
        <taxon>Streptosporangiaceae</taxon>
        <taxon>Bailinhaonella</taxon>
    </lineage>
</organism>
<comment type="subunit">
    <text evidence="1">Forms a complex composed of PxpA, PxpB and PxpC.</text>
</comment>
<protein>
    <recommendedName>
        <fullName evidence="1">5-oxoprolinase subunit A</fullName>
        <shortName evidence="1">5-OPase subunit A</shortName>
        <ecNumber evidence="1">3.5.2.9</ecNumber>
    </recommendedName>
    <alternativeName>
        <fullName evidence="1">5-oxoprolinase (ATP-hydrolyzing) subunit A</fullName>
    </alternativeName>
</protein>
<keyword evidence="1" id="KW-0067">ATP-binding</keyword>
<comment type="similarity">
    <text evidence="1">Belongs to the LamB/PxpA family.</text>
</comment>
<gene>
    <name evidence="1" type="primary">pxpA</name>
    <name evidence="2" type="ORF">D5H75_08300</name>
</gene>
<dbReference type="EMBL" id="QZEY01000002">
    <property type="protein sequence ID" value="RJL34422.1"/>
    <property type="molecule type" value="Genomic_DNA"/>
</dbReference>
<dbReference type="GO" id="GO:0005524">
    <property type="term" value="F:ATP binding"/>
    <property type="evidence" value="ECO:0007669"/>
    <property type="project" value="UniProtKB-UniRule"/>
</dbReference>
<dbReference type="NCBIfam" id="NF003816">
    <property type="entry name" value="PRK05406.1-5"/>
    <property type="match status" value="1"/>
</dbReference>
<accession>A0A3A4BHZ6</accession>
<dbReference type="HAMAP" id="MF_00691">
    <property type="entry name" value="PxpA"/>
    <property type="match status" value="1"/>
</dbReference>
<reference evidence="2 3" key="1">
    <citation type="submission" date="2018-09" db="EMBL/GenBank/DDBJ databases">
        <title>YIM 75507 draft genome.</title>
        <authorList>
            <person name="Tang S."/>
            <person name="Feng Y."/>
        </authorList>
    </citation>
    <scope>NUCLEOTIDE SEQUENCE [LARGE SCALE GENOMIC DNA]</scope>
    <source>
        <strain evidence="2 3">YIM 75507</strain>
    </source>
</reference>
<dbReference type="NCBIfam" id="NF003814">
    <property type="entry name" value="PRK05406.1-3"/>
    <property type="match status" value="1"/>
</dbReference>
<dbReference type="PANTHER" id="PTHR30292:SF0">
    <property type="entry name" value="5-OXOPROLINASE SUBUNIT A"/>
    <property type="match status" value="1"/>
</dbReference>
<keyword evidence="1" id="KW-0378">Hydrolase</keyword>
<evidence type="ECO:0000256" key="1">
    <source>
        <dbReference type="HAMAP-Rule" id="MF_00691"/>
    </source>
</evidence>
<dbReference type="EC" id="3.5.2.9" evidence="1"/>
<dbReference type="GO" id="GO:0005975">
    <property type="term" value="P:carbohydrate metabolic process"/>
    <property type="evidence" value="ECO:0007669"/>
    <property type="project" value="InterPro"/>
</dbReference>
<comment type="function">
    <text evidence="1">Catalyzes the cleavage of 5-oxoproline to form L-glutamate coupled to the hydrolysis of ATP to ADP and inorganic phosphate.</text>
</comment>
<keyword evidence="1" id="KW-0547">Nucleotide-binding</keyword>
<sequence>MSATTGTGDTPGTPIIDLNADLGESFGVWRLGDDEALLGVVTSANVACGFHAGDPLIMRRTCEAAVERGVAIGAQVSYRDLAGFGRREMDVAPEELTADVLYQLAALDGVARAAGGRVSYVKPHGALYNRAARDPAQAAAVLAAVAAYDRSLPVLTLPGSAVERAAPPYGITVVGECFADRAYTPEGGLVSRRLPGAVIEDAGQVAARSVRMAAEGLVTAADGSEVPVAARSICVHGDTPGAVRLARAVRDALEAAGVRVEAFAT</sequence>
<dbReference type="Proteomes" id="UP000265768">
    <property type="component" value="Unassembled WGS sequence"/>
</dbReference>
<evidence type="ECO:0000313" key="2">
    <source>
        <dbReference type="EMBL" id="RJL34422.1"/>
    </source>
</evidence>
<dbReference type="InterPro" id="IPR005501">
    <property type="entry name" value="LamB/YcsF/PxpA-like"/>
</dbReference>
<dbReference type="CDD" id="cd10787">
    <property type="entry name" value="LamB_YcsF_like"/>
    <property type="match status" value="1"/>
</dbReference>
<name>A0A3A4BHZ6_9ACTN</name>
<dbReference type="OrthoDB" id="9773478at2"/>
<evidence type="ECO:0000313" key="3">
    <source>
        <dbReference type="Proteomes" id="UP000265768"/>
    </source>
</evidence>
<dbReference type="AlphaFoldDB" id="A0A3A4BHZ6"/>